<keyword evidence="2" id="KW-1185">Reference proteome</keyword>
<proteinExistence type="predicted"/>
<protein>
    <submittedName>
        <fullName evidence="1">Uncharacterized protein</fullName>
    </submittedName>
</protein>
<reference evidence="1 2" key="1">
    <citation type="journal article" date="2018" name="Front. Plant Sci.">
        <title>Red Clover (Trifolium pratense) and Zigzag Clover (T. medium) - A Picture of Genomic Similarities and Differences.</title>
        <authorList>
            <person name="Dluhosova J."/>
            <person name="Istvanek J."/>
            <person name="Nedelnik J."/>
            <person name="Repkova J."/>
        </authorList>
    </citation>
    <scope>NUCLEOTIDE SEQUENCE [LARGE SCALE GENOMIC DNA]</scope>
    <source>
        <strain evidence="2">cv. 10/8</strain>
        <tissue evidence="1">Leaf</tissue>
    </source>
</reference>
<organism evidence="1 2">
    <name type="scientific">Trifolium medium</name>
    <dbReference type="NCBI Taxonomy" id="97028"/>
    <lineage>
        <taxon>Eukaryota</taxon>
        <taxon>Viridiplantae</taxon>
        <taxon>Streptophyta</taxon>
        <taxon>Embryophyta</taxon>
        <taxon>Tracheophyta</taxon>
        <taxon>Spermatophyta</taxon>
        <taxon>Magnoliopsida</taxon>
        <taxon>eudicotyledons</taxon>
        <taxon>Gunneridae</taxon>
        <taxon>Pentapetalae</taxon>
        <taxon>rosids</taxon>
        <taxon>fabids</taxon>
        <taxon>Fabales</taxon>
        <taxon>Fabaceae</taxon>
        <taxon>Papilionoideae</taxon>
        <taxon>50 kb inversion clade</taxon>
        <taxon>NPAAA clade</taxon>
        <taxon>Hologalegina</taxon>
        <taxon>IRL clade</taxon>
        <taxon>Trifolieae</taxon>
        <taxon>Trifolium</taxon>
    </lineage>
</organism>
<dbReference type="EMBL" id="LXQA010083958">
    <property type="protein sequence ID" value="MCI12381.1"/>
    <property type="molecule type" value="Genomic_DNA"/>
</dbReference>
<name>A0A392PJX5_9FABA</name>
<accession>A0A392PJX5</accession>
<sequence length="122" mass="13646">ERSEIGSFGYCFQNGFTIRNSGRCGSDRWFQIGHDYSSSKMLCTVRGYSFKKCTITKMKMKIIRENHDFDDTGAEKRCVAARENVCGATMDGDAATGTDVAEIDGEGARRLWEKESAAIKHE</sequence>
<dbReference type="Proteomes" id="UP000265520">
    <property type="component" value="Unassembled WGS sequence"/>
</dbReference>
<evidence type="ECO:0000313" key="1">
    <source>
        <dbReference type="EMBL" id="MCI12381.1"/>
    </source>
</evidence>
<dbReference type="AlphaFoldDB" id="A0A392PJX5"/>
<comment type="caution">
    <text evidence="1">The sequence shown here is derived from an EMBL/GenBank/DDBJ whole genome shotgun (WGS) entry which is preliminary data.</text>
</comment>
<feature type="non-terminal residue" evidence="1">
    <location>
        <position position="1"/>
    </location>
</feature>
<evidence type="ECO:0000313" key="2">
    <source>
        <dbReference type="Proteomes" id="UP000265520"/>
    </source>
</evidence>